<organism evidence="2 3">
    <name type="scientific">Colocasia esculenta</name>
    <name type="common">Wild taro</name>
    <name type="synonym">Arum esculentum</name>
    <dbReference type="NCBI Taxonomy" id="4460"/>
    <lineage>
        <taxon>Eukaryota</taxon>
        <taxon>Viridiplantae</taxon>
        <taxon>Streptophyta</taxon>
        <taxon>Embryophyta</taxon>
        <taxon>Tracheophyta</taxon>
        <taxon>Spermatophyta</taxon>
        <taxon>Magnoliopsida</taxon>
        <taxon>Liliopsida</taxon>
        <taxon>Araceae</taxon>
        <taxon>Aroideae</taxon>
        <taxon>Colocasieae</taxon>
        <taxon>Colocasia</taxon>
    </lineage>
</organism>
<proteinExistence type="predicted"/>
<evidence type="ECO:0000256" key="1">
    <source>
        <dbReference type="SAM" id="MobiDB-lite"/>
    </source>
</evidence>
<gene>
    <name evidence="2" type="ORF">Taro_026178</name>
</gene>
<keyword evidence="3" id="KW-1185">Reference proteome</keyword>
<feature type="region of interest" description="Disordered" evidence="1">
    <location>
        <begin position="36"/>
        <end position="64"/>
    </location>
</feature>
<feature type="compositionally biased region" description="Basic and acidic residues" evidence="1">
    <location>
        <begin position="36"/>
        <end position="45"/>
    </location>
</feature>
<protein>
    <submittedName>
        <fullName evidence="2">Uncharacterized protein</fullName>
    </submittedName>
</protein>
<name>A0A843VMV0_COLES</name>
<reference evidence="2" key="1">
    <citation type="submission" date="2017-07" db="EMBL/GenBank/DDBJ databases">
        <title>Taro Niue Genome Assembly and Annotation.</title>
        <authorList>
            <person name="Atibalentja N."/>
            <person name="Keating K."/>
            <person name="Fields C.J."/>
        </authorList>
    </citation>
    <scope>NUCLEOTIDE SEQUENCE</scope>
    <source>
        <strain evidence="2">Niue_2</strain>
        <tissue evidence="2">Leaf</tissue>
    </source>
</reference>
<feature type="non-terminal residue" evidence="2">
    <location>
        <position position="1"/>
    </location>
</feature>
<dbReference type="Proteomes" id="UP000652761">
    <property type="component" value="Unassembled WGS sequence"/>
</dbReference>
<feature type="compositionally biased region" description="Low complexity" evidence="1">
    <location>
        <begin position="47"/>
        <end position="57"/>
    </location>
</feature>
<dbReference type="AlphaFoldDB" id="A0A843VMV0"/>
<sequence length="139" mass="15868">ADVSTSSEEIVRSDSEREIWLRVVGVVFLLVTASRRRDEPRREDQGEQQAPAPQGPVLSPPPPVHYGVFMQGLVQDMQTQAHTQAALQALLEAQERADVWWSSLLRTRFEDGAVEVGWDEFVRLFRAKFVPEHIQDKME</sequence>
<accession>A0A843VMV0</accession>
<dbReference type="EMBL" id="NMUH01001573">
    <property type="protein sequence ID" value="MQL93533.1"/>
    <property type="molecule type" value="Genomic_DNA"/>
</dbReference>
<evidence type="ECO:0000313" key="3">
    <source>
        <dbReference type="Proteomes" id="UP000652761"/>
    </source>
</evidence>
<dbReference type="OrthoDB" id="783142at2759"/>
<comment type="caution">
    <text evidence="2">The sequence shown here is derived from an EMBL/GenBank/DDBJ whole genome shotgun (WGS) entry which is preliminary data.</text>
</comment>
<evidence type="ECO:0000313" key="2">
    <source>
        <dbReference type="EMBL" id="MQL93533.1"/>
    </source>
</evidence>